<evidence type="ECO:0000313" key="2">
    <source>
        <dbReference type="Proteomes" id="UP000306317"/>
    </source>
</evidence>
<name>A0A4S3K7K8_9GAMM</name>
<evidence type="ECO:0000313" key="1">
    <source>
        <dbReference type="EMBL" id="THD04202.1"/>
    </source>
</evidence>
<organism evidence="1 2">
    <name type="scientific">Rhodanobacter lindaniclasticus</name>
    <dbReference type="NCBI Taxonomy" id="75310"/>
    <lineage>
        <taxon>Bacteria</taxon>
        <taxon>Pseudomonadati</taxon>
        <taxon>Pseudomonadota</taxon>
        <taxon>Gammaproteobacteria</taxon>
        <taxon>Lysobacterales</taxon>
        <taxon>Rhodanobacteraceae</taxon>
        <taxon>Rhodanobacter</taxon>
    </lineage>
</organism>
<comment type="caution">
    <text evidence="1">The sequence shown here is derived from an EMBL/GenBank/DDBJ whole genome shotgun (WGS) entry which is preliminary data.</text>
</comment>
<dbReference type="OrthoDB" id="5959235at2"/>
<dbReference type="AlphaFoldDB" id="A0A4S3K7K8"/>
<dbReference type="EMBL" id="MWIO01000081">
    <property type="protein sequence ID" value="THD04202.1"/>
    <property type="molecule type" value="Genomic_DNA"/>
</dbReference>
<keyword evidence="2" id="KW-1185">Reference proteome</keyword>
<sequence length="72" mass="7897">MRSFDDLQGGHWQAALLDASYGNVLLVFSHAGDGEIRQLALPAENLRLAEDELAAMDDARLCQLLAESEPWA</sequence>
<accession>A0A4S3K7K8</accession>
<reference evidence="1 2" key="1">
    <citation type="submission" date="2017-02" db="EMBL/GenBank/DDBJ databases">
        <title>Whole genome sequencing of Rhodanobacter lindaniclasticus DSM 17932.</title>
        <authorList>
            <person name="Kumar S."/>
            <person name="Patil P."/>
            <person name="Patil P.B."/>
        </authorList>
    </citation>
    <scope>NUCLEOTIDE SEQUENCE [LARGE SCALE GENOMIC DNA]</scope>
    <source>
        <strain evidence="1 2">DSM 17932</strain>
    </source>
</reference>
<gene>
    <name evidence="1" type="ORF">B1991_17710</name>
</gene>
<dbReference type="Proteomes" id="UP000306317">
    <property type="component" value="Unassembled WGS sequence"/>
</dbReference>
<dbReference type="RefSeq" id="WP_136260013.1">
    <property type="nucleotide sequence ID" value="NZ_MWIO01000081.1"/>
</dbReference>
<protein>
    <submittedName>
        <fullName evidence="1">Uncharacterized protein</fullName>
    </submittedName>
</protein>
<proteinExistence type="predicted"/>